<dbReference type="KEGG" id="rfa:A3L23_05011"/>
<reference evidence="2" key="1">
    <citation type="journal article" date="2009" name="Proc. Natl. Acad. Sci. U.S.A.">
        <title>Identification of Rhodococcus fascians cytokinins and their modus operandi to reshape the plant.</title>
        <authorList>
            <person name="Pertry I."/>
            <person name="Vaclavikova K."/>
            <person name="Depuydt S."/>
            <person name="Galuszka P."/>
            <person name="Spichal L."/>
            <person name="Temmerman W."/>
            <person name="Stes E."/>
            <person name="Schmulling T."/>
            <person name="Kakimoto T."/>
            <person name="Van Montagu M.C."/>
            <person name="Strnad M."/>
            <person name="Holsters M."/>
            <person name="Tarkowski P."/>
            <person name="Vereecke D."/>
        </authorList>
    </citation>
    <scope>NUCLEOTIDE SEQUENCE</scope>
    <source>
        <strain evidence="2">D188</strain>
        <plasmid evidence="2">pFiD188</plasmid>
    </source>
</reference>
<keyword evidence="2" id="KW-0614">Plasmid</keyword>
<geneLocation type="plasmid" evidence="2">
    <name>pFiD188</name>
</geneLocation>
<evidence type="ECO:0000313" key="2">
    <source>
        <dbReference type="EMBL" id="AET25283.1"/>
    </source>
</evidence>
<dbReference type="AlphaFoldDB" id="G8JZ12"/>
<feature type="compositionally biased region" description="Polar residues" evidence="1">
    <location>
        <begin position="107"/>
        <end position="116"/>
    </location>
</feature>
<reference evidence="2" key="2">
    <citation type="journal article" date="2010" name="Mol. Plant Microbe Interact.">
        <title>Rhodococcus fascians impacts plant development through the dynamic fas-mediated production of a cytokinin mix.</title>
        <authorList>
            <person name="Pertry I."/>
            <person name="Vaclavikova K."/>
            <person name="Gemrotova M."/>
            <person name="Spichal L."/>
            <person name="Galuszka P."/>
            <person name="Depuydt S."/>
            <person name="Temmerman W."/>
            <person name="Stes E."/>
            <person name="De Keyser A."/>
            <person name="Riefler M."/>
            <person name="Biondi S."/>
            <person name="Novak O."/>
            <person name="Schmulling T."/>
            <person name="Strnad M."/>
            <person name="Tarkowski P."/>
            <person name="Holsters M."/>
            <person name="Vereecke D."/>
        </authorList>
    </citation>
    <scope>NUCLEOTIDE SEQUENCE</scope>
    <source>
        <strain evidence="2">D188</strain>
        <plasmid evidence="2">pFiD188</plasmid>
    </source>
</reference>
<sequence>MTPSPTSIDRVVLPTDSTIPVARSAEYDTYFRISRSNDPHAWAVSALTVVTAITTDLPQSTLDNDSRLRLLDALAVVVGDASAAAAVSARERDPSQLAAPTDHSADNRTPQAPNDSARQAITRWKKGHHLFHLFVISMNSRLAAVLECLANKQWPTLAHQLTELGTLYAGATESMRYASDFSPEIYRDFVRPSMEPPWLEPGFSAVFNRDHDVMLTRAKIVRTTLKTAELPGVAADSARRLWKSQAENRRAHQLICQRFVPGGDSLLQEHFDSTGQSN</sequence>
<reference evidence="2" key="5">
    <citation type="journal article" date="2012" name="Mol. Plant Microbe Interact.">
        <title>pFiD188, the linear virulence plasmid of Rhodococcus fascians D188.</title>
        <authorList>
            <person name="Francis I."/>
            <person name="De Keyser A."/>
            <person name="De Backer P."/>
            <person name="Simon-Mateo C."/>
            <person name="Kalkus J."/>
            <person name="Pertry I."/>
            <person name="Ardiles-Diaz W."/>
            <person name="De Rycke R."/>
            <person name="Vandeputte O.M."/>
            <person name="El Jaziri M."/>
            <person name="Holsters M."/>
            <person name="Vereecke D."/>
        </authorList>
    </citation>
    <scope>NUCLEOTIDE SEQUENCE</scope>
    <source>
        <strain evidence="2">D188</strain>
        <plasmid evidence="2">pFiD188</plasmid>
    </source>
</reference>
<proteinExistence type="predicted"/>
<organism evidence="2">
    <name type="scientific">Rhodococcoides fascians D188</name>
    <dbReference type="NCBI Taxonomy" id="1051973"/>
    <lineage>
        <taxon>Bacteria</taxon>
        <taxon>Bacillati</taxon>
        <taxon>Actinomycetota</taxon>
        <taxon>Actinomycetes</taxon>
        <taxon>Mycobacteriales</taxon>
        <taxon>Nocardiaceae</taxon>
        <taxon>Rhodococcoides</taxon>
    </lineage>
</organism>
<protein>
    <submittedName>
        <fullName evidence="2">Uncharacterized protein</fullName>
    </submittedName>
</protein>
<dbReference type="EMBL" id="JN093097">
    <property type="protein sequence ID" value="AET25283.1"/>
    <property type="molecule type" value="Genomic_DNA"/>
</dbReference>
<gene>
    <name evidence="2" type="ORF">pFi_147</name>
</gene>
<feature type="region of interest" description="Disordered" evidence="1">
    <location>
        <begin position="89"/>
        <end position="116"/>
    </location>
</feature>
<reference evidence="2" key="4">
    <citation type="submission" date="2011-06" db="EMBL/GenBank/DDBJ databases">
        <authorList>
            <person name="Vereecke D.M."/>
        </authorList>
    </citation>
    <scope>NUCLEOTIDE SEQUENCE</scope>
    <source>
        <strain evidence="2">D188</strain>
        <plasmid evidence="2">pFiD188</plasmid>
    </source>
</reference>
<evidence type="ECO:0000256" key="1">
    <source>
        <dbReference type="SAM" id="MobiDB-lite"/>
    </source>
</evidence>
<reference evidence="2" key="3">
    <citation type="journal article" date="2011" name="Annu. Rev. Phytopathol.">
        <title>A successful bacterial coup d'etat: how Rhodococcus fascians redirects plant development.</title>
        <authorList>
            <person name="Stes E."/>
            <person name="Vandeputte O.M."/>
            <person name="El Jaziri M."/>
            <person name="Holsters M."/>
            <person name="Vereecke D."/>
        </authorList>
    </citation>
    <scope>NUCLEOTIDE SEQUENCE</scope>
    <source>
        <strain evidence="2">D188</strain>
        <plasmid evidence="2">pFiD188</plasmid>
    </source>
</reference>
<accession>G8JZ12</accession>
<dbReference type="PATRIC" id="fig|1051973.4.peg.5058"/>
<dbReference type="RefSeq" id="WP_015586201.1">
    <property type="nucleotide sequence ID" value="NC_021080.1"/>
</dbReference>
<name>G8JZ12_RHOFA</name>